<comment type="caution">
    <text evidence="1">The sequence shown here is derived from an EMBL/GenBank/DDBJ whole genome shotgun (WGS) entry which is preliminary data.</text>
</comment>
<feature type="non-terminal residue" evidence="1">
    <location>
        <position position="1"/>
    </location>
</feature>
<dbReference type="SUPFAM" id="SSF56672">
    <property type="entry name" value="DNA/RNA polymerases"/>
    <property type="match status" value="1"/>
</dbReference>
<reference evidence="1" key="1">
    <citation type="submission" date="2018-05" db="EMBL/GenBank/DDBJ databases">
        <title>Draft genome of Mucuna pruriens seed.</title>
        <authorList>
            <person name="Nnadi N.E."/>
            <person name="Vos R."/>
            <person name="Hasami M.H."/>
            <person name="Devisetty U.K."/>
            <person name="Aguiy J.C."/>
        </authorList>
    </citation>
    <scope>NUCLEOTIDE SEQUENCE [LARGE SCALE GENOMIC DNA]</scope>
    <source>
        <strain evidence="1">JCA_2017</strain>
    </source>
</reference>
<keyword evidence="2" id="KW-1185">Reference proteome</keyword>
<gene>
    <name evidence="1" type="ORF">CR513_48509</name>
</gene>
<proteinExistence type="predicted"/>
<dbReference type="OrthoDB" id="1938451at2759"/>
<dbReference type="AlphaFoldDB" id="A0A371F1J8"/>
<name>A0A371F1J8_MUCPR</name>
<organism evidence="1 2">
    <name type="scientific">Mucuna pruriens</name>
    <name type="common">Velvet bean</name>
    <name type="synonym">Dolichos pruriens</name>
    <dbReference type="NCBI Taxonomy" id="157652"/>
    <lineage>
        <taxon>Eukaryota</taxon>
        <taxon>Viridiplantae</taxon>
        <taxon>Streptophyta</taxon>
        <taxon>Embryophyta</taxon>
        <taxon>Tracheophyta</taxon>
        <taxon>Spermatophyta</taxon>
        <taxon>Magnoliopsida</taxon>
        <taxon>eudicotyledons</taxon>
        <taxon>Gunneridae</taxon>
        <taxon>Pentapetalae</taxon>
        <taxon>rosids</taxon>
        <taxon>fabids</taxon>
        <taxon>Fabales</taxon>
        <taxon>Fabaceae</taxon>
        <taxon>Papilionoideae</taxon>
        <taxon>50 kb inversion clade</taxon>
        <taxon>NPAAA clade</taxon>
        <taxon>indigoferoid/millettioid clade</taxon>
        <taxon>Phaseoleae</taxon>
        <taxon>Mucuna</taxon>
    </lineage>
</organism>
<evidence type="ECO:0000313" key="2">
    <source>
        <dbReference type="Proteomes" id="UP000257109"/>
    </source>
</evidence>
<evidence type="ECO:0008006" key="3">
    <source>
        <dbReference type="Google" id="ProtNLM"/>
    </source>
</evidence>
<evidence type="ECO:0000313" key="1">
    <source>
        <dbReference type="EMBL" id="RDX72063.1"/>
    </source>
</evidence>
<dbReference type="InterPro" id="IPR043502">
    <property type="entry name" value="DNA/RNA_pol_sf"/>
</dbReference>
<dbReference type="Proteomes" id="UP000257109">
    <property type="component" value="Unassembled WGS sequence"/>
</dbReference>
<dbReference type="InterPro" id="IPR043128">
    <property type="entry name" value="Rev_trsase/Diguanyl_cyclase"/>
</dbReference>
<accession>A0A371F1J8</accession>
<dbReference type="Gene3D" id="3.30.70.270">
    <property type="match status" value="1"/>
</dbReference>
<dbReference type="EMBL" id="QJKJ01011080">
    <property type="protein sequence ID" value="RDX72063.1"/>
    <property type="molecule type" value="Genomic_DNA"/>
</dbReference>
<sequence length="164" mass="18677">MASVFSCVCSSLFSKSSSKNRHCEALANVFAVLRKYKLTLNLEKCSFSVQARKFIGFMLIWRGIKANPREVQGNDQYVESRERQGGATTGWFQWILGCRLKVLQRAETCYQKIEKAVVALVIVKIEIPIKQVLSKPNLARKMVGWTVELSKFNISYEKKGHIKA</sequence>
<protein>
    <recommendedName>
        <fullName evidence="3">Reverse transcriptase RNase H-like domain-containing protein</fullName>
    </recommendedName>
</protein>